<dbReference type="PANTHER" id="PTHR39201:SF1">
    <property type="entry name" value="FLAVODOXIN-LIKE DOMAIN-CONTAINING PROTEIN"/>
    <property type="match status" value="1"/>
</dbReference>
<dbReference type="Pfam" id="PF18050">
    <property type="entry name" value="Cyclophil_like2"/>
    <property type="match status" value="1"/>
</dbReference>
<proteinExistence type="predicted"/>
<dbReference type="AlphaFoldDB" id="A0A5M5ZT17"/>
<dbReference type="SUPFAM" id="SSF50891">
    <property type="entry name" value="Cyclophilin-like"/>
    <property type="match status" value="1"/>
</dbReference>
<keyword evidence="2" id="KW-0732">Signal</keyword>
<dbReference type="PROSITE" id="PS51257">
    <property type="entry name" value="PROKAR_LIPOPROTEIN"/>
    <property type="match status" value="1"/>
</dbReference>
<evidence type="ECO:0000256" key="2">
    <source>
        <dbReference type="SAM" id="SignalP"/>
    </source>
</evidence>
<dbReference type="Gene3D" id="3.40.50.360">
    <property type="match status" value="1"/>
</dbReference>
<feature type="compositionally biased region" description="Low complexity" evidence="1">
    <location>
        <begin position="36"/>
        <end position="53"/>
    </location>
</feature>
<name>A0A5M5ZT17_9BACT</name>
<dbReference type="InterPro" id="IPR008254">
    <property type="entry name" value="Flavodoxin/NO_synth"/>
</dbReference>
<feature type="chain" id="PRO_5024466819" description="Flavodoxin-like domain-containing protein" evidence="2">
    <location>
        <begin position="19"/>
        <end position="373"/>
    </location>
</feature>
<evidence type="ECO:0000313" key="4">
    <source>
        <dbReference type="EMBL" id="KAA5381983.1"/>
    </source>
</evidence>
<feature type="signal peptide" evidence="2">
    <location>
        <begin position="1"/>
        <end position="18"/>
    </location>
</feature>
<comment type="caution">
    <text evidence="4">The sequence shown here is derived from an EMBL/GenBank/DDBJ whole genome shotgun (WGS) entry which is preliminary data.</text>
</comment>
<dbReference type="GO" id="GO:0010181">
    <property type="term" value="F:FMN binding"/>
    <property type="evidence" value="ECO:0007669"/>
    <property type="project" value="InterPro"/>
</dbReference>
<dbReference type="Proteomes" id="UP000347681">
    <property type="component" value="Unassembled WGS sequence"/>
</dbReference>
<dbReference type="PANTHER" id="PTHR39201">
    <property type="entry name" value="EXPORTED PROTEIN-RELATED"/>
    <property type="match status" value="1"/>
</dbReference>
<feature type="domain" description="Flavodoxin-like" evidence="3">
    <location>
        <begin position="90"/>
        <end position="243"/>
    </location>
</feature>
<protein>
    <recommendedName>
        <fullName evidence="3">Flavodoxin-like domain-containing protein</fullName>
    </recommendedName>
</protein>
<dbReference type="SUPFAM" id="SSF52218">
    <property type="entry name" value="Flavoproteins"/>
    <property type="match status" value="1"/>
</dbReference>
<dbReference type="InterPro" id="IPR029039">
    <property type="entry name" value="Flavoprotein-like_sf"/>
</dbReference>
<reference evidence="4 5" key="1">
    <citation type="journal article" date="2019" name="Nat. Med.">
        <title>A library of human gut bacterial isolates paired with longitudinal multiomics data enables mechanistic microbiome research.</title>
        <authorList>
            <person name="Poyet M."/>
            <person name="Groussin M."/>
            <person name="Gibbons S.M."/>
            <person name="Avila-Pacheco J."/>
            <person name="Jiang X."/>
            <person name="Kearney S.M."/>
            <person name="Perrotta A.R."/>
            <person name="Berdy B."/>
            <person name="Zhao S."/>
            <person name="Lieberman T.D."/>
            <person name="Swanson P.K."/>
            <person name="Smith M."/>
            <person name="Roesemann S."/>
            <person name="Alexander J.E."/>
            <person name="Rich S.A."/>
            <person name="Livny J."/>
            <person name="Vlamakis H."/>
            <person name="Clish C."/>
            <person name="Bullock K."/>
            <person name="Deik A."/>
            <person name="Scott J."/>
            <person name="Pierce K.A."/>
            <person name="Xavier R.J."/>
            <person name="Alm E.J."/>
        </authorList>
    </citation>
    <scope>NUCLEOTIDE SEQUENCE [LARGE SCALE GENOMIC DNA]</scope>
    <source>
        <strain evidence="4 5">BIOML-A5</strain>
    </source>
</reference>
<gene>
    <name evidence="4" type="ORF">F2Y61_14160</name>
</gene>
<dbReference type="Gene3D" id="2.40.100.20">
    <property type="match status" value="1"/>
</dbReference>
<accession>A0A5M5ZT17</accession>
<dbReference type="Pfam" id="PF12682">
    <property type="entry name" value="Flavodoxin_4"/>
    <property type="match status" value="1"/>
</dbReference>
<dbReference type="InterPro" id="IPR029000">
    <property type="entry name" value="Cyclophilin-like_dom_sf"/>
</dbReference>
<dbReference type="InterPro" id="IPR041183">
    <property type="entry name" value="Cyclophilin-like"/>
</dbReference>
<dbReference type="PROSITE" id="PS50902">
    <property type="entry name" value="FLAVODOXIN_LIKE"/>
    <property type="match status" value="1"/>
</dbReference>
<sequence length="373" mass="40548">MKRFFIAMMLLVPSLVFSSCGDNDNGPLPEVPEQPGDNGNDNGNGDDNGGNDNPENPVTPGNGKILIAYFSRWGNTDYPADVDASTGASILVSNGNRYGTTEVVAQYIQKAVGGDIHLIETSSRYPVDFDDVRDLNHTEQAAGTLPALKSKIENMADYETIFIGYPVWAVDVPQAIKSFLSAYDMSGKKVIPFCTHDGYGAGRSFTTVKNAVSGATTLDGIALLASDVPSAETQVQNWLKKIGIEREEPQGKTITVTAGGRTFTGTWLETPLANEIRGMFPLKATLGRYGGREYYGSMPQRPTNTEEGQLHFENGDITYCPSNNTIAIFYAKADDPSMGQLTMRIIPIGKVTSDLTVFDEMESRLEFTFNNSK</sequence>
<organism evidence="4 5">
    <name type="scientific">Phocaeicola dorei</name>
    <dbReference type="NCBI Taxonomy" id="357276"/>
    <lineage>
        <taxon>Bacteria</taxon>
        <taxon>Pseudomonadati</taxon>
        <taxon>Bacteroidota</taxon>
        <taxon>Bacteroidia</taxon>
        <taxon>Bacteroidales</taxon>
        <taxon>Bacteroidaceae</taxon>
        <taxon>Phocaeicola</taxon>
    </lineage>
</organism>
<feature type="region of interest" description="Disordered" evidence="1">
    <location>
        <begin position="23"/>
        <end position="61"/>
    </location>
</feature>
<evidence type="ECO:0000313" key="5">
    <source>
        <dbReference type="Proteomes" id="UP000347681"/>
    </source>
</evidence>
<evidence type="ECO:0000256" key="1">
    <source>
        <dbReference type="SAM" id="MobiDB-lite"/>
    </source>
</evidence>
<dbReference type="EMBL" id="VVZB01000007">
    <property type="protein sequence ID" value="KAA5381983.1"/>
    <property type="molecule type" value="Genomic_DNA"/>
</dbReference>
<evidence type="ECO:0000259" key="3">
    <source>
        <dbReference type="PROSITE" id="PS50902"/>
    </source>
</evidence>